<dbReference type="PANTHER" id="PTHR13887:SF54">
    <property type="entry name" value="DSBA FAMILY PROTEIN"/>
    <property type="match status" value="1"/>
</dbReference>
<dbReference type="Gene3D" id="1.10.472.60">
    <property type="entry name" value="putative protein disulfide isomerase domain"/>
    <property type="match status" value="1"/>
</dbReference>
<accession>A0A6N6M521</accession>
<dbReference type="GO" id="GO:0016491">
    <property type="term" value="F:oxidoreductase activity"/>
    <property type="evidence" value="ECO:0007669"/>
    <property type="project" value="InterPro"/>
</dbReference>
<evidence type="ECO:0000259" key="1">
    <source>
        <dbReference type="Pfam" id="PF01323"/>
    </source>
</evidence>
<reference evidence="2 3" key="1">
    <citation type="submission" date="2019-09" db="EMBL/GenBank/DDBJ databases">
        <title>Genomes of Cryomorphaceae.</title>
        <authorList>
            <person name="Bowman J.P."/>
        </authorList>
    </citation>
    <scope>NUCLEOTIDE SEQUENCE [LARGE SCALE GENOMIC DNA]</scope>
    <source>
        <strain evidence="2 3">KCTC 52047</strain>
    </source>
</reference>
<keyword evidence="3" id="KW-1185">Reference proteome</keyword>
<evidence type="ECO:0000313" key="3">
    <source>
        <dbReference type="Proteomes" id="UP000435357"/>
    </source>
</evidence>
<evidence type="ECO:0000313" key="2">
    <source>
        <dbReference type="EMBL" id="KAB1064485.1"/>
    </source>
</evidence>
<dbReference type="RefSeq" id="WP_151167704.1">
    <property type="nucleotide sequence ID" value="NZ_WACR01000005.1"/>
</dbReference>
<dbReference type="Gene3D" id="3.40.30.10">
    <property type="entry name" value="Glutaredoxin"/>
    <property type="match status" value="1"/>
</dbReference>
<dbReference type="CDD" id="cd03025">
    <property type="entry name" value="DsbA_FrnE_like"/>
    <property type="match status" value="1"/>
</dbReference>
<comment type="caution">
    <text evidence="2">The sequence shown here is derived from an EMBL/GenBank/DDBJ whole genome shotgun (WGS) entry which is preliminary data.</text>
</comment>
<proteinExistence type="predicted"/>
<dbReference type="Proteomes" id="UP000435357">
    <property type="component" value="Unassembled WGS sequence"/>
</dbReference>
<name>A0A6N6M521_9FLAO</name>
<dbReference type="OrthoDB" id="9813770at2"/>
<dbReference type="InterPro" id="IPR036249">
    <property type="entry name" value="Thioredoxin-like_sf"/>
</dbReference>
<feature type="domain" description="DSBA-like thioredoxin" evidence="1">
    <location>
        <begin position="6"/>
        <end position="189"/>
    </location>
</feature>
<dbReference type="Pfam" id="PF01323">
    <property type="entry name" value="DSBA"/>
    <property type="match status" value="1"/>
</dbReference>
<dbReference type="PANTHER" id="PTHR13887">
    <property type="entry name" value="GLUTATHIONE S-TRANSFERASE KAPPA"/>
    <property type="match status" value="1"/>
</dbReference>
<dbReference type="AlphaFoldDB" id="A0A6N6M521"/>
<gene>
    <name evidence="2" type="ORF">F3059_07250</name>
</gene>
<dbReference type="InterPro" id="IPR001853">
    <property type="entry name" value="DSBA-like_thioredoxin_dom"/>
</dbReference>
<dbReference type="EMBL" id="WACR01000005">
    <property type="protein sequence ID" value="KAB1064485.1"/>
    <property type="molecule type" value="Genomic_DNA"/>
</dbReference>
<organism evidence="2 3">
    <name type="scientific">Salibacter halophilus</name>
    <dbReference type="NCBI Taxonomy" id="1803916"/>
    <lineage>
        <taxon>Bacteria</taxon>
        <taxon>Pseudomonadati</taxon>
        <taxon>Bacteroidota</taxon>
        <taxon>Flavobacteriia</taxon>
        <taxon>Flavobacteriales</taxon>
        <taxon>Salibacteraceae</taxon>
        <taxon>Salibacter</taxon>
    </lineage>
</organism>
<dbReference type="SUPFAM" id="SSF52833">
    <property type="entry name" value="Thioredoxin-like"/>
    <property type="match status" value="1"/>
</dbReference>
<protein>
    <submittedName>
        <fullName evidence="2">DsbA family protein</fullName>
    </submittedName>
</protein>
<sequence>MDKLLYFFDPLCGWCYGFSKVIGQIHEKYADKLDFTVYSGGMITGDQVKPIGELADFLRGANEEVEKRSGVKFGEGFKKTIEEGTNKLSSLEPARAISTAKNMAPHIQIPFAERVQQRIYFDGAEPASLESYLPLAKEFDLDEKEFREKFYSNESITWAVEDFYMTKQFGIQGFPATIIEHNGEYFMVGRGYMPFEMVDENIHNVINDLPPGGE</sequence>